<comment type="subcellular location">
    <subcellularLocation>
        <location evidence="1">Nucleus</location>
    </subcellularLocation>
</comment>
<dbReference type="Pfam" id="PF00172">
    <property type="entry name" value="Zn_clus"/>
    <property type="match status" value="1"/>
</dbReference>
<dbReference type="InterPro" id="IPR001138">
    <property type="entry name" value="Zn2Cys6_DnaBD"/>
</dbReference>
<dbReference type="AlphaFoldDB" id="A0A1V6SMY0"/>
<dbReference type="InterPro" id="IPR036864">
    <property type="entry name" value="Zn2-C6_fun-type_DNA-bd_sf"/>
</dbReference>
<keyword evidence="5" id="KW-0804">Transcription</keyword>
<dbReference type="GO" id="GO:0006351">
    <property type="term" value="P:DNA-templated transcription"/>
    <property type="evidence" value="ECO:0007669"/>
    <property type="project" value="InterPro"/>
</dbReference>
<feature type="domain" description="Zn(2)-C6 fungal-type" evidence="8">
    <location>
        <begin position="14"/>
        <end position="46"/>
    </location>
</feature>
<keyword evidence="6" id="KW-0539">Nucleus</keyword>
<dbReference type="SUPFAM" id="SSF57701">
    <property type="entry name" value="Zn2/Cys6 DNA-binding domain"/>
    <property type="match status" value="1"/>
</dbReference>
<dbReference type="Proteomes" id="UP000191285">
    <property type="component" value="Unassembled WGS sequence"/>
</dbReference>
<name>A0A1V6SMY0_9EURO</name>
<evidence type="ECO:0000256" key="6">
    <source>
        <dbReference type="ARBA" id="ARBA00023242"/>
    </source>
</evidence>
<evidence type="ECO:0000256" key="1">
    <source>
        <dbReference type="ARBA" id="ARBA00004123"/>
    </source>
</evidence>
<evidence type="ECO:0000259" key="8">
    <source>
        <dbReference type="PROSITE" id="PS50048"/>
    </source>
</evidence>
<dbReference type="SMART" id="SM00066">
    <property type="entry name" value="GAL4"/>
    <property type="match status" value="1"/>
</dbReference>
<dbReference type="InterPro" id="IPR050613">
    <property type="entry name" value="Sec_Metabolite_Reg"/>
</dbReference>
<dbReference type="InterPro" id="IPR007219">
    <property type="entry name" value="XnlR_reg_dom"/>
</dbReference>
<dbReference type="SMART" id="SM00906">
    <property type="entry name" value="Fungal_trans"/>
    <property type="match status" value="1"/>
</dbReference>
<dbReference type="PANTHER" id="PTHR31001">
    <property type="entry name" value="UNCHARACTERIZED TRANSCRIPTIONAL REGULATORY PROTEIN"/>
    <property type="match status" value="1"/>
</dbReference>
<organism evidence="9 10">
    <name type="scientific">Penicillium steckii</name>
    <dbReference type="NCBI Taxonomy" id="303698"/>
    <lineage>
        <taxon>Eukaryota</taxon>
        <taxon>Fungi</taxon>
        <taxon>Dikarya</taxon>
        <taxon>Ascomycota</taxon>
        <taxon>Pezizomycotina</taxon>
        <taxon>Eurotiomycetes</taxon>
        <taxon>Eurotiomycetidae</taxon>
        <taxon>Eurotiales</taxon>
        <taxon>Aspergillaceae</taxon>
        <taxon>Penicillium</taxon>
    </lineage>
</organism>
<dbReference type="STRING" id="303698.A0A1V6SMY0"/>
<keyword evidence="2" id="KW-0479">Metal-binding</keyword>
<accession>A0A1V6SMY0</accession>
<evidence type="ECO:0000256" key="2">
    <source>
        <dbReference type="ARBA" id="ARBA00022723"/>
    </source>
</evidence>
<dbReference type="Pfam" id="PF04082">
    <property type="entry name" value="Fungal_trans"/>
    <property type="match status" value="1"/>
</dbReference>
<dbReference type="CDD" id="cd00067">
    <property type="entry name" value="GAL4"/>
    <property type="match status" value="1"/>
</dbReference>
<dbReference type="EMBL" id="MLKD01000028">
    <property type="protein sequence ID" value="OQE15422.1"/>
    <property type="molecule type" value="Genomic_DNA"/>
</dbReference>
<dbReference type="CDD" id="cd12148">
    <property type="entry name" value="fungal_TF_MHR"/>
    <property type="match status" value="1"/>
</dbReference>
<evidence type="ECO:0000256" key="7">
    <source>
        <dbReference type="SAM" id="MobiDB-lite"/>
    </source>
</evidence>
<keyword evidence="3" id="KW-0805">Transcription regulation</keyword>
<dbReference type="OrthoDB" id="6612291at2759"/>
<keyword evidence="10" id="KW-1185">Reference proteome</keyword>
<dbReference type="Gene3D" id="4.10.240.10">
    <property type="entry name" value="Zn(2)-C6 fungal-type DNA-binding domain"/>
    <property type="match status" value="1"/>
</dbReference>
<dbReference type="PROSITE" id="PS50048">
    <property type="entry name" value="ZN2_CY6_FUNGAL_2"/>
    <property type="match status" value="1"/>
</dbReference>
<dbReference type="GO" id="GO:0005634">
    <property type="term" value="C:nucleus"/>
    <property type="evidence" value="ECO:0007669"/>
    <property type="project" value="UniProtKB-SubCell"/>
</dbReference>
<dbReference type="PANTHER" id="PTHR31001:SF82">
    <property type="entry name" value="ZN(II)2CYS6 TRANSCRIPTION FACTOR (EUROFUNG)"/>
    <property type="match status" value="1"/>
</dbReference>
<evidence type="ECO:0000313" key="10">
    <source>
        <dbReference type="Proteomes" id="UP000191285"/>
    </source>
</evidence>
<dbReference type="GO" id="GO:0003677">
    <property type="term" value="F:DNA binding"/>
    <property type="evidence" value="ECO:0007669"/>
    <property type="project" value="UniProtKB-KW"/>
</dbReference>
<dbReference type="GO" id="GO:0008270">
    <property type="term" value="F:zinc ion binding"/>
    <property type="evidence" value="ECO:0007669"/>
    <property type="project" value="InterPro"/>
</dbReference>
<comment type="caution">
    <text evidence="9">The sequence shown here is derived from an EMBL/GenBank/DDBJ whole genome shotgun (WGS) entry which is preliminary data.</text>
</comment>
<evidence type="ECO:0000256" key="5">
    <source>
        <dbReference type="ARBA" id="ARBA00023163"/>
    </source>
</evidence>
<dbReference type="PROSITE" id="PS00463">
    <property type="entry name" value="ZN2_CY6_FUNGAL_1"/>
    <property type="match status" value="1"/>
</dbReference>
<dbReference type="GO" id="GO:0000981">
    <property type="term" value="F:DNA-binding transcription factor activity, RNA polymerase II-specific"/>
    <property type="evidence" value="ECO:0007669"/>
    <property type="project" value="InterPro"/>
</dbReference>
<feature type="region of interest" description="Disordered" evidence="7">
    <location>
        <begin position="57"/>
        <end position="90"/>
    </location>
</feature>
<gene>
    <name evidence="9" type="ORF">PENSTE_c028G00812</name>
</gene>
<feature type="compositionally biased region" description="Basic and acidic residues" evidence="7">
    <location>
        <begin position="64"/>
        <end position="81"/>
    </location>
</feature>
<sequence length="688" mass="77733">MSTPSRRRNRSLASCEPCRKGKLRCDHQQPICASCRRRGRESRCWYHPAPLTKQHNIQNQSRYKSHDRNCPGDRYDTDHIHSRGTHNSTTSIKAPSFQTWPFMSDLKFSPCRDSIAESRNEKAHNERLASLVEILQSLGFLPVIENLLEDYFTFISTAIVPKPIVSQILDMIRDFLTTSGYLEINSSFPISLHNLHQLAQSILDATSSEAIISPAMDVKGLCTAFSGHNLRVETLGLLYTMAARATLSSHHYNKERDAEFMQEMCWRSDSSLRLAREIAPQTTDPIIWLAHENLQLMSIIEGDASLGVWRRVSDLATDLFALGLNREATYSPELIPLFLAECRRKIFARAYYLDKIFSAVFNRPPRISSRHADCKLPLDIPDDAPLTTSLEDLREIKSDSSHDDWNSDGIISTATWARLRYILGEFREEIAEYQIRSTPAVDATKLRDLSERCRRAWCSLPAHLKYDTNCWTTDIPSAVCYMHGKIYLSYLHIHFQIYQMLNECNSTSTSPELLELSTTMLETFVLMANSSSRATKYPRDLPGLILIYGLPSAIILTAALEANTRDPTQLLPSGIKPSFLIRNISVLVSQLENICSPDDTHYEFCFQASKTIARKLDSILDSSTTLPLSPGIFTGPERAPGIATNTSQSEGFDYESDTIDFSGLDNLDFSAWVIDIDFVTGDGIWNTI</sequence>
<keyword evidence="4" id="KW-0238">DNA-binding</keyword>
<reference evidence="10" key="1">
    <citation type="journal article" date="2017" name="Nat. Microbiol.">
        <title>Global analysis of biosynthetic gene clusters reveals vast potential of secondary metabolite production in Penicillium species.</title>
        <authorList>
            <person name="Nielsen J.C."/>
            <person name="Grijseels S."/>
            <person name="Prigent S."/>
            <person name="Ji B."/>
            <person name="Dainat J."/>
            <person name="Nielsen K.F."/>
            <person name="Frisvad J.C."/>
            <person name="Workman M."/>
            <person name="Nielsen J."/>
        </authorList>
    </citation>
    <scope>NUCLEOTIDE SEQUENCE [LARGE SCALE GENOMIC DNA]</scope>
    <source>
        <strain evidence="10">IBT 24891</strain>
    </source>
</reference>
<protein>
    <recommendedName>
        <fullName evidence="8">Zn(2)-C6 fungal-type domain-containing protein</fullName>
    </recommendedName>
</protein>
<evidence type="ECO:0000256" key="3">
    <source>
        <dbReference type="ARBA" id="ARBA00023015"/>
    </source>
</evidence>
<evidence type="ECO:0000313" key="9">
    <source>
        <dbReference type="EMBL" id="OQE15422.1"/>
    </source>
</evidence>
<proteinExistence type="predicted"/>
<evidence type="ECO:0000256" key="4">
    <source>
        <dbReference type="ARBA" id="ARBA00023125"/>
    </source>
</evidence>